<proteinExistence type="predicted"/>
<name>B8CJ57_SHEPW</name>
<sequence length="72" mass="7967">MVIFMTTKDLSACDLLRKACDIYKGDRSLAESLFNSDVPALGNKKPNDLLGSPEGRQQVNELLNKMECGEFS</sequence>
<gene>
    <name evidence="2" type="ordered locus">swp_1016</name>
</gene>
<dbReference type="HOGENOM" id="CLU_2791652_0_0_6"/>
<evidence type="ECO:0000313" key="3">
    <source>
        <dbReference type="Proteomes" id="UP000000753"/>
    </source>
</evidence>
<dbReference type="Proteomes" id="UP000000753">
    <property type="component" value="Chromosome"/>
</dbReference>
<accession>B8CJ57</accession>
<dbReference type="Pfam" id="PF09722">
    <property type="entry name" value="Xre_MbcA_ParS_C"/>
    <property type="match status" value="1"/>
</dbReference>
<organism evidence="2 3">
    <name type="scientific">Shewanella piezotolerans (strain WP3 / JCM 13877)</name>
    <dbReference type="NCBI Taxonomy" id="225849"/>
    <lineage>
        <taxon>Bacteria</taxon>
        <taxon>Pseudomonadati</taxon>
        <taxon>Pseudomonadota</taxon>
        <taxon>Gammaproteobacteria</taxon>
        <taxon>Alteromonadales</taxon>
        <taxon>Shewanellaceae</taxon>
        <taxon>Shewanella</taxon>
    </lineage>
</organism>
<dbReference type="AlphaFoldDB" id="B8CJ57"/>
<evidence type="ECO:0000259" key="1">
    <source>
        <dbReference type="Pfam" id="PF09722"/>
    </source>
</evidence>
<reference evidence="2 3" key="1">
    <citation type="journal article" date="2008" name="PLoS ONE">
        <title>Environmental adaptation: genomic analysis of the piezotolerant and psychrotolerant deep-sea iron reducing bacterium Shewanella piezotolerans WP3.</title>
        <authorList>
            <person name="Wang F."/>
            <person name="Wang J."/>
            <person name="Jian H."/>
            <person name="Zhang B."/>
            <person name="Li S."/>
            <person name="Wang F."/>
            <person name="Zeng X."/>
            <person name="Gao L."/>
            <person name="Bartlett D.H."/>
            <person name="Yu J."/>
            <person name="Hu S."/>
            <person name="Xiao X."/>
        </authorList>
    </citation>
    <scope>NUCLEOTIDE SEQUENCE [LARGE SCALE GENOMIC DNA]</scope>
    <source>
        <strain evidence="3">WP3 / JCM 13877</strain>
    </source>
</reference>
<dbReference type="InterPro" id="IPR024467">
    <property type="entry name" value="Xre/MbcA/ParS-like_toxin-bd"/>
</dbReference>
<protein>
    <recommendedName>
        <fullName evidence="1">Antitoxin Xre/MbcA/ParS-like toxin-binding domain-containing protein</fullName>
    </recommendedName>
</protein>
<dbReference type="KEGG" id="swp:swp_1016"/>
<evidence type="ECO:0000313" key="2">
    <source>
        <dbReference type="EMBL" id="ACJ27819.1"/>
    </source>
</evidence>
<dbReference type="EMBL" id="CP000472">
    <property type="protein sequence ID" value="ACJ27819.1"/>
    <property type="molecule type" value="Genomic_DNA"/>
</dbReference>
<feature type="domain" description="Antitoxin Xre/MbcA/ParS-like toxin-binding" evidence="1">
    <location>
        <begin position="25"/>
        <end position="67"/>
    </location>
</feature>
<keyword evidence="3" id="KW-1185">Reference proteome</keyword>